<dbReference type="EMBL" id="BSSV01000001">
    <property type="protein sequence ID" value="GLX84743.1"/>
    <property type="molecule type" value="Genomic_DNA"/>
</dbReference>
<feature type="repeat" description="TPR" evidence="1">
    <location>
        <begin position="175"/>
        <end position="208"/>
    </location>
</feature>
<evidence type="ECO:0000313" key="3">
    <source>
        <dbReference type="Proteomes" id="UP001157134"/>
    </source>
</evidence>
<dbReference type="PANTHER" id="PTHR12558">
    <property type="entry name" value="CELL DIVISION CYCLE 16,23,27"/>
    <property type="match status" value="1"/>
</dbReference>
<dbReference type="Gene3D" id="2.60.120.620">
    <property type="entry name" value="q2cbj1_9rhob like domain"/>
    <property type="match status" value="1"/>
</dbReference>
<feature type="repeat" description="TPR" evidence="1">
    <location>
        <begin position="141"/>
        <end position="174"/>
    </location>
</feature>
<feature type="repeat" description="TPR" evidence="1">
    <location>
        <begin position="73"/>
        <end position="106"/>
    </location>
</feature>
<sequence>MTNSLQYQVNQLASLLNQKNYTQVIVEVDKALIAYPKADVLFHLKALALKNIGDYEAAVVCFDECLRLNSRQPEVLNNLGNTYKLLAVFDRAIACYSNAIKLNRNFIDARRNIILAYQQASDFETALSVADETLVDFPNDVSVLTSKANILKTLDRYQEAIHGYQLALQIKPNYTNALHNLGLAYKSIEEHQSAIACFTQAIQSSPNVAEIDFSLANTYFELNQYQLAEQCYWSAINKKPNYVEVHTTLNEFYWQLGKHQEFCRSYQMVLAKYPNLPELTSAYVSQLFSAGADQQAKAVLEQTPDVLKHYQLLALSAKVAIVDERYDDVTGLYGKSLALKFDVDNALDYVEFLIKQERYHDALLIIEDIEKVEPYHQLNIGFKSLCWRLLDDKRYDWLCDYQRFVKPFLLPVPAGYKDLDEFLMELEKALLSMHDKVHEPLKQTLKNGTQTPGRLLHKPVKVIQELKQSLEQIVKQYIEELPDDNLHPLLKRKSNQFKFSGSWSVKLKPNGFHVNHVHPDGWLSSAFYIKVPDFSEHEQANEHAGAIKFGESGIGLGQREVVERIIQPKAGQLVLFPSYMWHGTYGFSGDDDIYRMTSPFDVVPVVGKV</sequence>
<reference evidence="2 3" key="1">
    <citation type="submission" date="2023-03" db="EMBL/GenBank/DDBJ databases">
        <title>Thalassotalea loyana LMG 22536T draft genome sequence.</title>
        <authorList>
            <person name="Sawabe T."/>
        </authorList>
    </citation>
    <scope>NUCLEOTIDE SEQUENCE [LARGE SCALE GENOMIC DNA]</scope>
    <source>
        <strain evidence="2 3">LMG 22536</strain>
    </source>
</reference>
<dbReference type="InterPro" id="IPR019734">
    <property type="entry name" value="TPR_rpt"/>
</dbReference>
<dbReference type="RefSeq" id="WP_284296356.1">
    <property type="nucleotide sequence ID" value="NZ_BSSV01000001.1"/>
</dbReference>
<keyword evidence="3" id="KW-1185">Reference proteome</keyword>
<organism evidence="2 3">
    <name type="scientific">Thalassotalea loyana</name>
    <dbReference type="NCBI Taxonomy" id="280483"/>
    <lineage>
        <taxon>Bacteria</taxon>
        <taxon>Pseudomonadati</taxon>
        <taxon>Pseudomonadota</taxon>
        <taxon>Gammaproteobacteria</taxon>
        <taxon>Alteromonadales</taxon>
        <taxon>Colwelliaceae</taxon>
        <taxon>Thalassotalea</taxon>
    </lineage>
</organism>
<evidence type="ECO:0000256" key="1">
    <source>
        <dbReference type="PROSITE-ProRule" id="PRU00339"/>
    </source>
</evidence>
<accession>A0ABQ6H9E6</accession>
<dbReference type="SMART" id="SM00028">
    <property type="entry name" value="TPR"/>
    <property type="match status" value="7"/>
</dbReference>
<dbReference type="InterPro" id="IPR012668">
    <property type="entry name" value="CHP02466"/>
</dbReference>
<evidence type="ECO:0000313" key="2">
    <source>
        <dbReference type="EMBL" id="GLX84743.1"/>
    </source>
</evidence>
<comment type="caution">
    <text evidence="2">The sequence shown here is derived from an EMBL/GenBank/DDBJ whole genome shotgun (WGS) entry which is preliminary data.</text>
</comment>
<dbReference type="Proteomes" id="UP001157134">
    <property type="component" value="Unassembled WGS sequence"/>
</dbReference>
<gene>
    <name evidence="2" type="ORF">tloyanaT_09950</name>
</gene>
<feature type="repeat" description="TPR" evidence="1">
    <location>
        <begin position="209"/>
        <end position="242"/>
    </location>
</feature>
<dbReference type="PANTHER" id="PTHR12558:SF13">
    <property type="entry name" value="CELL DIVISION CYCLE PROTEIN 27 HOMOLOG"/>
    <property type="match status" value="1"/>
</dbReference>
<protein>
    <recommendedName>
        <fullName evidence="4">Tetratricopeptide repeat protein</fullName>
    </recommendedName>
</protein>
<name>A0ABQ6H9E6_9GAMM</name>
<dbReference type="PROSITE" id="PS50005">
    <property type="entry name" value="TPR"/>
    <property type="match status" value="4"/>
</dbReference>
<dbReference type="Pfam" id="PF13181">
    <property type="entry name" value="TPR_8"/>
    <property type="match status" value="4"/>
</dbReference>
<dbReference type="Gene3D" id="1.25.40.10">
    <property type="entry name" value="Tetratricopeptide repeat domain"/>
    <property type="match status" value="2"/>
</dbReference>
<proteinExistence type="predicted"/>
<dbReference type="Pfam" id="PF13759">
    <property type="entry name" value="2OG-FeII_Oxy_5"/>
    <property type="match status" value="1"/>
</dbReference>
<dbReference type="SUPFAM" id="SSF48452">
    <property type="entry name" value="TPR-like"/>
    <property type="match status" value="1"/>
</dbReference>
<dbReference type="InterPro" id="IPR011990">
    <property type="entry name" value="TPR-like_helical_dom_sf"/>
</dbReference>
<evidence type="ECO:0008006" key="4">
    <source>
        <dbReference type="Google" id="ProtNLM"/>
    </source>
</evidence>
<keyword evidence="1" id="KW-0802">TPR repeat</keyword>